<dbReference type="OrthoDB" id="4774211at2"/>
<evidence type="ECO:0000313" key="3">
    <source>
        <dbReference type="Proteomes" id="UP000326546"/>
    </source>
</evidence>
<gene>
    <name evidence="2" type="ORF">FY030_05505</name>
</gene>
<keyword evidence="3" id="KW-1185">Reference proteome</keyword>
<feature type="compositionally biased region" description="Basic and acidic residues" evidence="1">
    <location>
        <begin position="37"/>
        <end position="48"/>
    </location>
</feature>
<dbReference type="KEGG" id="serw:FY030_05505"/>
<dbReference type="AlphaFoldDB" id="A0A5J6V5F2"/>
<dbReference type="EMBL" id="CP044427">
    <property type="protein sequence ID" value="QFG68243.1"/>
    <property type="molecule type" value="Genomic_DNA"/>
</dbReference>
<evidence type="ECO:0000313" key="2">
    <source>
        <dbReference type="EMBL" id="QFG68243.1"/>
    </source>
</evidence>
<proteinExistence type="predicted"/>
<evidence type="ECO:0000256" key="1">
    <source>
        <dbReference type="SAM" id="MobiDB-lite"/>
    </source>
</evidence>
<accession>A0A5J6V5F2</accession>
<reference evidence="2 3" key="1">
    <citation type="submission" date="2019-09" db="EMBL/GenBank/DDBJ databases">
        <title>Serinicoccus pratensis sp. nov., isolated from meadow soil.</title>
        <authorList>
            <person name="Zhang W."/>
        </authorList>
    </citation>
    <scope>NUCLEOTIDE SEQUENCE [LARGE SCALE GENOMIC DNA]</scope>
    <source>
        <strain evidence="2 3">W204</strain>
    </source>
</reference>
<feature type="region of interest" description="Disordered" evidence="1">
    <location>
        <begin position="36"/>
        <end position="65"/>
    </location>
</feature>
<dbReference type="RefSeq" id="WP_158060631.1">
    <property type="nucleotide sequence ID" value="NZ_CP044427.1"/>
</dbReference>
<organism evidence="2 3">
    <name type="scientific">Ornithinimicrobium pratense</name>
    <dbReference type="NCBI Taxonomy" id="2593973"/>
    <lineage>
        <taxon>Bacteria</taxon>
        <taxon>Bacillati</taxon>
        <taxon>Actinomycetota</taxon>
        <taxon>Actinomycetes</taxon>
        <taxon>Micrococcales</taxon>
        <taxon>Ornithinimicrobiaceae</taxon>
        <taxon>Ornithinimicrobium</taxon>
    </lineage>
</organism>
<name>A0A5J6V5F2_9MICO</name>
<protein>
    <submittedName>
        <fullName evidence="2">Uncharacterized protein</fullName>
    </submittedName>
</protein>
<dbReference type="Proteomes" id="UP000326546">
    <property type="component" value="Chromosome"/>
</dbReference>
<sequence length="101" mass="10554">MTPTTFTIDCDTCPGRGRMCGDCFVPVLGRVWLQDPPVRRTEAPDPTRPDVTLGSEAEPARGAPLDSDELAAVSAFVRAGLVDPDEAAAARAQLTARSAAG</sequence>